<dbReference type="InterPro" id="IPR032675">
    <property type="entry name" value="LRR_dom_sf"/>
</dbReference>
<evidence type="ECO:0000313" key="3">
    <source>
        <dbReference type="Proteomes" id="UP001174136"/>
    </source>
</evidence>
<dbReference type="InterPro" id="IPR045627">
    <property type="entry name" value="FBXL18_LRR"/>
</dbReference>
<dbReference type="Gene3D" id="3.80.10.10">
    <property type="entry name" value="Ribonuclease Inhibitor"/>
    <property type="match status" value="2"/>
</dbReference>
<accession>A0AA47NZH4</accession>
<gene>
    <name evidence="2" type="primary">FBXL18</name>
    <name evidence="2" type="ORF">N1851_021285</name>
</gene>
<dbReference type="InterPro" id="IPR001810">
    <property type="entry name" value="F-box_dom"/>
</dbReference>
<dbReference type="Pfam" id="PF19729">
    <property type="entry name" value="LRR_FBXL18"/>
    <property type="match status" value="1"/>
</dbReference>
<dbReference type="SUPFAM" id="SSF81383">
    <property type="entry name" value="F-box domain"/>
    <property type="match status" value="1"/>
</dbReference>
<reference evidence="2" key="1">
    <citation type="journal article" date="2023" name="Front. Mar. Sci.">
        <title>A new Merluccius polli reference genome to investigate the effects of global change in West African waters.</title>
        <authorList>
            <person name="Mateo J.L."/>
            <person name="Blanco-Fernandez C."/>
            <person name="Garcia-Vazquez E."/>
            <person name="Machado-Schiaffino G."/>
        </authorList>
    </citation>
    <scope>NUCLEOTIDE SEQUENCE</scope>
    <source>
        <strain evidence="2">C29</strain>
        <tissue evidence="2">Fin</tissue>
    </source>
</reference>
<dbReference type="AlphaFoldDB" id="A0AA47NZH4"/>
<comment type="caution">
    <text evidence="2">The sequence shown here is derived from an EMBL/GenBank/DDBJ whole genome shotgun (WGS) entry which is preliminary data.</text>
</comment>
<dbReference type="EMBL" id="JAOPHQ010003796">
    <property type="protein sequence ID" value="KAK0141562.1"/>
    <property type="molecule type" value="Genomic_DNA"/>
</dbReference>
<dbReference type="InterPro" id="IPR036047">
    <property type="entry name" value="F-box-like_dom_sf"/>
</dbReference>
<dbReference type="Pfam" id="PF12937">
    <property type="entry name" value="F-box-like"/>
    <property type="match status" value="1"/>
</dbReference>
<dbReference type="PROSITE" id="PS50181">
    <property type="entry name" value="FBOX"/>
    <property type="match status" value="1"/>
</dbReference>
<dbReference type="SUPFAM" id="SSF52047">
    <property type="entry name" value="RNI-like"/>
    <property type="match status" value="2"/>
</dbReference>
<protein>
    <submittedName>
        <fullName evidence="2">F-box/LRR-repeat protein 18</fullName>
    </submittedName>
</protein>
<sequence>MSSVGISSLSDEIVLCILHYVPVCDLLLNVARVCRKLHVLCHDKTLLTHVCLSEEYTASDLPVRHVLKQLANQVQSLSLSGCYWLSGSTMEHLARCKAIKRLDLTGCHLTSLRLSRLLVSLSCLNSLAFDVAPGFNSAQLSSEAVDLLSRLSELRQTLLTPSYGVVPCCSQLRRLALQFDIPDVTREGIGVCCQLMVGQSSVPHYQQLEEFSAKLAPGEARVNQTLLLLYLAVFSVHVPERLKVFLVSIPGPNPAHWPAATPLAHCLGNHSSLEALQLPRSWWDSMSLERALRGNSPKHLSFSRCPALWTQVFRSLLEGGVRDAARLISLNLSATSHSLYPECSGIRGGEDHLVAGTMSRLVGICSKLKHVNLMHRHYHHENTPGLDGEPHLCASLSRLQHVRSLALPACAISDGCNTYHNSAHTSPSSSLLHGLRKAPRIGLQVYKPSESEPSLPRDSTSGLAQLLAGCPLLETLELIGPGFISTLPRLEPCTRACIEPRGMCAWARGVGDSHVAALQALPRLRRLTLAGLPGIHKGTGLIPVAKHCPNLQALSLANLGSLKMMNYTTSLLDMLRLCTQLQELRLEQPYLSANASFFEALSCCSRLRRLCLISRSGTFDPVATETFVARCQSLCVCHIFMGGTLVACRTLQKALIDRYSAERPALSVVIFPLQHEDLAVVIRDTPLTLLDKITLFQSRVAQTPLLTPWW</sequence>
<evidence type="ECO:0000259" key="1">
    <source>
        <dbReference type="PROSITE" id="PS50181"/>
    </source>
</evidence>
<organism evidence="2 3">
    <name type="scientific">Merluccius polli</name>
    <name type="common">Benguela hake</name>
    <name type="synonym">Merluccius cadenati</name>
    <dbReference type="NCBI Taxonomy" id="89951"/>
    <lineage>
        <taxon>Eukaryota</taxon>
        <taxon>Metazoa</taxon>
        <taxon>Chordata</taxon>
        <taxon>Craniata</taxon>
        <taxon>Vertebrata</taxon>
        <taxon>Euteleostomi</taxon>
        <taxon>Actinopterygii</taxon>
        <taxon>Neopterygii</taxon>
        <taxon>Teleostei</taxon>
        <taxon>Neoteleostei</taxon>
        <taxon>Acanthomorphata</taxon>
        <taxon>Zeiogadaria</taxon>
        <taxon>Gadariae</taxon>
        <taxon>Gadiformes</taxon>
        <taxon>Gadoidei</taxon>
        <taxon>Merlucciidae</taxon>
        <taxon>Merluccius</taxon>
    </lineage>
</organism>
<feature type="domain" description="F-box" evidence="1">
    <location>
        <begin position="3"/>
        <end position="50"/>
    </location>
</feature>
<name>A0AA47NZH4_MERPO</name>
<proteinExistence type="predicted"/>
<evidence type="ECO:0000313" key="2">
    <source>
        <dbReference type="EMBL" id="KAK0141562.1"/>
    </source>
</evidence>
<dbReference type="GO" id="GO:0031146">
    <property type="term" value="P:SCF-dependent proteasomal ubiquitin-dependent protein catabolic process"/>
    <property type="evidence" value="ECO:0007669"/>
    <property type="project" value="InterPro"/>
</dbReference>
<dbReference type="Proteomes" id="UP001174136">
    <property type="component" value="Unassembled WGS sequence"/>
</dbReference>
<keyword evidence="3" id="KW-1185">Reference proteome</keyword>
<dbReference type="PANTHER" id="PTHR38926">
    <property type="entry name" value="F-BOX DOMAIN CONTAINING PROTEIN, EXPRESSED"/>
    <property type="match status" value="1"/>
</dbReference>
<dbReference type="PANTHER" id="PTHR38926:SF72">
    <property type="entry name" value="IM:7136021-RELATED"/>
    <property type="match status" value="1"/>
</dbReference>